<dbReference type="Gene3D" id="6.10.140.2220">
    <property type="match status" value="1"/>
</dbReference>
<dbReference type="GO" id="GO:0008276">
    <property type="term" value="F:protein methyltransferase activity"/>
    <property type="evidence" value="ECO:0007669"/>
    <property type="project" value="UniProtKB-ARBA"/>
</dbReference>
<evidence type="ECO:0000256" key="6">
    <source>
        <dbReference type="ARBA" id="ARBA00022833"/>
    </source>
</evidence>
<comment type="function">
    <text evidence="7">Protein-lysine N-methyltransferase. Monomethylates PRMT5, modulating its transcriptional activity. May also act as a histone methyltransferase. Plays a critical role in cardiac development. Acts as a key epigenetic regulator of gene expression during cardiac development via its dual activities as a methyltransferase and negative regulator of HDAC1.</text>
</comment>
<proteinExistence type="predicted"/>
<dbReference type="PANTHER" id="PTHR46165:SF6">
    <property type="entry name" value="SET AND MYND DOMAIN-CONTAINING PROTEIN 4-LIKE PROTEIN"/>
    <property type="match status" value="1"/>
</dbReference>
<dbReference type="InterPro" id="IPR011990">
    <property type="entry name" value="TPR-like_helical_dom_sf"/>
</dbReference>
<dbReference type="Proteomes" id="UP001154078">
    <property type="component" value="Chromosome 9"/>
</dbReference>
<dbReference type="SUPFAM" id="SSF144232">
    <property type="entry name" value="HIT/MYND zinc finger-like"/>
    <property type="match status" value="1"/>
</dbReference>
<keyword evidence="6" id="KW-0862">Zinc</keyword>
<dbReference type="GO" id="GO:0005634">
    <property type="term" value="C:nucleus"/>
    <property type="evidence" value="ECO:0007669"/>
    <property type="project" value="TreeGrafter"/>
</dbReference>
<dbReference type="CDD" id="cd10536">
    <property type="entry name" value="SET_SMYD4"/>
    <property type="match status" value="1"/>
</dbReference>
<evidence type="ECO:0000259" key="12">
    <source>
        <dbReference type="PROSITE" id="PS50865"/>
    </source>
</evidence>
<dbReference type="InterPro" id="IPR001214">
    <property type="entry name" value="SET_dom"/>
</dbReference>
<dbReference type="Gene3D" id="1.10.220.160">
    <property type="match status" value="1"/>
</dbReference>
<dbReference type="PROSITE" id="PS50280">
    <property type="entry name" value="SET"/>
    <property type="match status" value="1"/>
</dbReference>
<accession>A0A9P0BL74</accession>
<feature type="domain" description="MYND-type" evidence="12">
    <location>
        <begin position="231"/>
        <end position="269"/>
    </location>
</feature>
<keyword evidence="5 10" id="KW-0863">Zinc-finger</keyword>
<evidence type="ECO:0000256" key="4">
    <source>
        <dbReference type="ARBA" id="ARBA00022723"/>
    </source>
</evidence>
<keyword evidence="2" id="KW-0808">Transferase</keyword>
<keyword evidence="3" id="KW-0949">S-adenosyl-L-methionine</keyword>
<evidence type="ECO:0000256" key="10">
    <source>
        <dbReference type="PROSITE-ProRule" id="PRU00134"/>
    </source>
</evidence>
<dbReference type="SUPFAM" id="SSF48452">
    <property type="entry name" value="TPR-like"/>
    <property type="match status" value="1"/>
</dbReference>
<dbReference type="InterPro" id="IPR044421">
    <property type="entry name" value="SMYD4_SET"/>
</dbReference>
<dbReference type="InterPro" id="IPR002893">
    <property type="entry name" value="Znf_MYND"/>
</dbReference>
<evidence type="ECO:0000256" key="1">
    <source>
        <dbReference type="ARBA" id="ARBA00022603"/>
    </source>
</evidence>
<protein>
    <recommendedName>
        <fullName evidence="8">Protein-lysine N-methyltransferase SMYD4</fullName>
    </recommendedName>
    <alternativeName>
        <fullName evidence="9">SET and MYND domain-containing protein 4</fullName>
    </alternativeName>
</protein>
<evidence type="ECO:0000256" key="3">
    <source>
        <dbReference type="ARBA" id="ARBA00022691"/>
    </source>
</evidence>
<dbReference type="GO" id="GO:0008170">
    <property type="term" value="F:N-methyltransferase activity"/>
    <property type="evidence" value="ECO:0007669"/>
    <property type="project" value="UniProtKB-ARBA"/>
</dbReference>
<dbReference type="InterPro" id="IPR052097">
    <property type="entry name" value="SET-MYND_domain_protein"/>
</dbReference>
<dbReference type="Gene3D" id="2.170.270.10">
    <property type="entry name" value="SET domain"/>
    <property type="match status" value="1"/>
</dbReference>
<sequence>MYNTNKNPSLVDRQQDLLRHLSERGRVKATSDEFSVISTNHGRVDFVLGLLDEFELYPDGTNSGKSNAESEKYRLKGNEMFKLKCNDKSIEYYTQSIAHAENNTESLAIAYANRSAVLFQIKLYKECLDDISRALGNPYPAHLMEKLQSRQEKALNLVSTQKNLEYHINIPTIENDNKNPLIECSSDAIEIKYSPNLGRHIVAKRDISPGEILAIEKPYCKILVDCFFNHCHNCLKLCYNLKPCPKCCTFLYCSDECEISSKNYHDIECCVSKTLQDLKLDKLKLIALRTAIISKKHYNKIWNITTDEKDVYTSGNFKEIHALIANTEKRSTPDLFERSFTSSILFYIIRKWTNFFDGADEASEAAFKEILLINLQTGPCNFHEISEITQNEDGVYAPVEIGSGSYSFLSMLNHSCTPNVLRNCYGSAIVLRCLETIREGEQCFDNYGYHYAIMVKSDRQKHLSKQYFFDCLCLACEEDWPLYEDLSLVKEGLYIPSADLEDLQLGNRRTAKKILKEHLGKLQEVEKFKPSKNLAELQEVIKQCYALNANMRSIV</sequence>
<keyword evidence="1" id="KW-0489">Methyltransferase</keyword>
<dbReference type="AlphaFoldDB" id="A0A9P0BL74"/>
<evidence type="ECO:0000256" key="9">
    <source>
        <dbReference type="ARBA" id="ARBA00093680"/>
    </source>
</evidence>
<dbReference type="Pfam" id="PF00856">
    <property type="entry name" value="SET"/>
    <property type="match status" value="1"/>
</dbReference>
<dbReference type="OrthoDB" id="5945798at2759"/>
<keyword evidence="14" id="KW-1185">Reference proteome</keyword>
<dbReference type="GO" id="GO:0008270">
    <property type="term" value="F:zinc ion binding"/>
    <property type="evidence" value="ECO:0007669"/>
    <property type="project" value="UniProtKB-KW"/>
</dbReference>
<evidence type="ECO:0000256" key="2">
    <source>
        <dbReference type="ARBA" id="ARBA00022679"/>
    </source>
</evidence>
<evidence type="ECO:0000259" key="11">
    <source>
        <dbReference type="PROSITE" id="PS50280"/>
    </source>
</evidence>
<dbReference type="GO" id="GO:0008757">
    <property type="term" value="F:S-adenosylmethionine-dependent methyltransferase activity"/>
    <property type="evidence" value="ECO:0007669"/>
    <property type="project" value="UniProtKB-ARBA"/>
</dbReference>
<keyword evidence="4" id="KW-0479">Metal-binding</keyword>
<dbReference type="InterPro" id="IPR046341">
    <property type="entry name" value="SET_dom_sf"/>
</dbReference>
<dbReference type="Gene3D" id="1.25.40.10">
    <property type="entry name" value="Tetratricopeptide repeat domain"/>
    <property type="match status" value="1"/>
</dbReference>
<dbReference type="SUPFAM" id="SSF82199">
    <property type="entry name" value="SET domain"/>
    <property type="match status" value="1"/>
</dbReference>
<evidence type="ECO:0000256" key="7">
    <source>
        <dbReference type="ARBA" id="ARBA00093423"/>
    </source>
</evidence>
<evidence type="ECO:0000313" key="13">
    <source>
        <dbReference type="EMBL" id="CAH0564153.1"/>
    </source>
</evidence>
<dbReference type="GO" id="GO:0042826">
    <property type="term" value="F:histone deacetylase binding"/>
    <property type="evidence" value="ECO:0007669"/>
    <property type="project" value="TreeGrafter"/>
</dbReference>
<feature type="domain" description="SET" evidence="11">
    <location>
        <begin position="187"/>
        <end position="448"/>
    </location>
</feature>
<evidence type="ECO:0000313" key="14">
    <source>
        <dbReference type="Proteomes" id="UP001154078"/>
    </source>
</evidence>
<reference evidence="13" key="1">
    <citation type="submission" date="2021-12" db="EMBL/GenBank/DDBJ databases">
        <authorList>
            <person name="King R."/>
        </authorList>
    </citation>
    <scope>NUCLEOTIDE SEQUENCE</scope>
</reference>
<dbReference type="GO" id="GO:0032259">
    <property type="term" value="P:methylation"/>
    <property type="evidence" value="ECO:0007669"/>
    <property type="project" value="UniProtKB-KW"/>
</dbReference>
<dbReference type="PANTHER" id="PTHR46165">
    <property type="entry name" value="SET AND MYND DOMAIN-CONTAINING PROTEIN 4"/>
    <property type="match status" value="1"/>
</dbReference>
<organism evidence="13 14">
    <name type="scientific">Brassicogethes aeneus</name>
    <name type="common">Rape pollen beetle</name>
    <name type="synonym">Meligethes aeneus</name>
    <dbReference type="NCBI Taxonomy" id="1431903"/>
    <lineage>
        <taxon>Eukaryota</taxon>
        <taxon>Metazoa</taxon>
        <taxon>Ecdysozoa</taxon>
        <taxon>Arthropoda</taxon>
        <taxon>Hexapoda</taxon>
        <taxon>Insecta</taxon>
        <taxon>Pterygota</taxon>
        <taxon>Neoptera</taxon>
        <taxon>Endopterygota</taxon>
        <taxon>Coleoptera</taxon>
        <taxon>Polyphaga</taxon>
        <taxon>Cucujiformia</taxon>
        <taxon>Nitidulidae</taxon>
        <taxon>Meligethinae</taxon>
        <taxon>Brassicogethes</taxon>
    </lineage>
</organism>
<gene>
    <name evidence="13" type="ORF">MELIAE_LOCUS12767</name>
</gene>
<dbReference type="PROSITE" id="PS50865">
    <property type="entry name" value="ZF_MYND_2"/>
    <property type="match status" value="1"/>
</dbReference>
<dbReference type="EMBL" id="OV121140">
    <property type="protein sequence ID" value="CAH0564153.1"/>
    <property type="molecule type" value="Genomic_DNA"/>
</dbReference>
<dbReference type="GO" id="GO:0005737">
    <property type="term" value="C:cytoplasm"/>
    <property type="evidence" value="ECO:0007669"/>
    <property type="project" value="TreeGrafter"/>
</dbReference>
<name>A0A9P0BL74_BRAAE</name>
<evidence type="ECO:0000256" key="8">
    <source>
        <dbReference type="ARBA" id="ARBA00093635"/>
    </source>
</evidence>
<evidence type="ECO:0000256" key="5">
    <source>
        <dbReference type="ARBA" id="ARBA00022771"/>
    </source>
</evidence>